<dbReference type="RefSeq" id="WP_077314874.1">
    <property type="nucleotide sequence ID" value="NZ_AP024888.1"/>
</dbReference>
<dbReference type="OrthoDB" id="5878585at2"/>
<protein>
    <recommendedName>
        <fullName evidence="4">DUF3899 domain-containing protein</fullName>
    </recommendedName>
</protein>
<evidence type="ECO:0000313" key="3">
    <source>
        <dbReference type="Proteomes" id="UP000189475"/>
    </source>
</evidence>
<sequence length="118" mass="13646">MKSLLKFTVVTNVALFVLLWIEERYVHFFGIVHWIDYAFFMLIMLWAAAVLIYLAPRSMAKGTQRINPLYRQKVMQAKREAKEQAHKQETSPHADAIPLAVAGLPCLVLVIFYHFVLV</sequence>
<dbReference type="EMBL" id="FUFT01000005">
    <property type="protein sequence ID" value="SJL84511.1"/>
    <property type="molecule type" value="Genomic_DNA"/>
</dbReference>
<dbReference type="Proteomes" id="UP000189475">
    <property type="component" value="Unassembled WGS sequence"/>
</dbReference>
<keyword evidence="1" id="KW-1133">Transmembrane helix</keyword>
<organism evidence="2 3">
    <name type="scientific">Vibrio palustris</name>
    <dbReference type="NCBI Taxonomy" id="1918946"/>
    <lineage>
        <taxon>Bacteria</taxon>
        <taxon>Pseudomonadati</taxon>
        <taxon>Pseudomonadota</taxon>
        <taxon>Gammaproteobacteria</taxon>
        <taxon>Vibrionales</taxon>
        <taxon>Vibrionaceae</taxon>
        <taxon>Vibrio</taxon>
    </lineage>
</organism>
<keyword evidence="1" id="KW-0812">Transmembrane</keyword>
<evidence type="ECO:0008006" key="4">
    <source>
        <dbReference type="Google" id="ProtNLM"/>
    </source>
</evidence>
<gene>
    <name evidence="2" type="ORF">VPAL9027_02500</name>
</gene>
<evidence type="ECO:0000256" key="1">
    <source>
        <dbReference type="SAM" id="Phobius"/>
    </source>
</evidence>
<dbReference type="STRING" id="1918946.VPAL9027_02500"/>
<reference evidence="2 3" key="1">
    <citation type="submission" date="2017-02" db="EMBL/GenBank/DDBJ databases">
        <authorList>
            <person name="Peterson S.W."/>
        </authorList>
    </citation>
    <scope>NUCLEOTIDE SEQUENCE [LARGE SCALE GENOMIC DNA]</scope>
    <source>
        <strain evidence="2 3">CECT 9027</strain>
    </source>
</reference>
<keyword evidence="1" id="KW-0472">Membrane</keyword>
<accession>A0A1R4B6L3</accession>
<dbReference type="AlphaFoldDB" id="A0A1R4B6L3"/>
<feature type="transmembrane region" description="Helical" evidence="1">
    <location>
        <begin position="96"/>
        <end position="116"/>
    </location>
</feature>
<keyword evidence="3" id="KW-1185">Reference proteome</keyword>
<evidence type="ECO:0000313" key="2">
    <source>
        <dbReference type="EMBL" id="SJL84511.1"/>
    </source>
</evidence>
<feature type="transmembrane region" description="Helical" evidence="1">
    <location>
        <begin position="34"/>
        <end position="55"/>
    </location>
</feature>
<proteinExistence type="predicted"/>
<feature type="transmembrane region" description="Helical" evidence="1">
    <location>
        <begin position="5"/>
        <end position="22"/>
    </location>
</feature>
<name>A0A1R4B6L3_9VIBR</name>